<proteinExistence type="predicted"/>
<protein>
    <recommendedName>
        <fullName evidence="1">Antirepressor protein C-terminal domain-containing protein</fullName>
    </recommendedName>
</protein>
<dbReference type="AlphaFoldDB" id="A0A3E4Z750"/>
<name>A0A3E4Z750_9BACT</name>
<dbReference type="Pfam" id="PF03374">
    <property type="entry name" value="ANT"/>
    <property type="match status" value="1"/>
</dbReference>
<comment type="caution">
    <text evidence="2">The sequence shown here is derived from an EMBL/GenBank/DDBJ whole genome shotgun (WGS) entry which is preliminary data.</text>
</comment>
<dbReference type="EMBL" id="QSTW01000013">
    <property type="protein sequence ID" value="RGM90359.1"/>
    <property type="molecule type" value="Genomic_DNA"/>
</dbReference>
<evidence type="ECO:0000313" key="3">
    <source>
        <dbReference type="Proteomes" id="UP000260814"/>
    </source>
</evidence>
<dbReference type="GO" id="GO:0003677">
    <property type="term" value="F:DNA binding"/>
    <property type="evidence" value="ECO:0007669"/>
    <property type="project" value="InterPro"/>
</dbReference>
<dbReference type="InterPro" id="IPR005039">
    <property type="entry name" value="Ant_C"/>
</dbReference>
<dbReference type="RefSeq" id="WP_117702153.1">
    <property type="nucleotide sequence ID" value="NZ_QSTW01000013.1"/>
</dbReference>
<organism evidence="2 3">
    <name type="scientific">Phocaeicola plebeius</name>
    <dbReference type="NCBI Taxonomy" id="310297"/>
    <lineage>
        <taxon>Bacteria</taxon>
        <taxon>Pseudomonadati</taxon>
        <taxon>Bacteroidota</taxon>
        <taxon>Bacteroidia</taxon>
        <taxon>Bacteroidales</taxon>
        <taxon>Bacteroidaceae</taxon>
        <taxon>Phocaeicola</taxon>
    </lineage>
</organism>
<sequence length="148" mass="16843">MKREERLRIARMVAALPEVPLLPSAVQPVAECAKLPCRDNPIPFLTAREIRIHHRDAMLVRQMARLISREHGILVRSAQVFDFLRREGWLLSSPECYNAPSEESTRRGLMLAAHSGATGAGLKYYTPYITREGYEFFSRIIIQKGGHL</sequence>
<feature type="domain" description="Antirepressor protein C-terminal" evidence="1">
    <location>
        <begin position="55"/>
        <end position="141"/>
    </location>
</feature>
<accession>A0A3E4Z750</accession>
<dbReference type="Proteomes" id="UP000260814">
    <property type="component" value="Unassembled WGS sequence"/>
</dbReference>
<evidence type="ECO:0000259" key="1">
    <source>
        <dbReference type="Pfam" id="PF03374"/>
    </source>
</evidence>
<gene>
    <name evidence="2" type="ORF">DXB87_10690</name>
</gene>
<evidence type="ECO:0000313" key="2">
    <source>
        <dbReference type="EMBL" id="RGM90359.1"/>
    </source>
</evidence>
<reference evidence="2 3" key="1">
    <citation type="submission" date="2018-08" db="EMBL/GenBank/DDBJ databases">
        <title>A genome reference for cultivated species of the human gut microbiota.</title>
        <authorList>
            <person name="Zou Y."/>
            <person name="Xue W."/>
            <person name="Luo G."/>
        </authorList>
    </citation>
    <scope>NUCLEOTIDE SEQUENCE [LARGE SCALE GENOMIC DNA]</scope>
    <source>
        <strain evidence="2 3">OM06-2</strain>
    </source>
</reference>